<feature type="chain" id="PRO_5012964941" description="40-residue YVTN family beta-propeller repeat protein" evidence="3">
    <location>
        <begin position="28"/>
        <end position="983"/>
    </location>
</feature>
<accession>A0A250KQP5</accession>
<keyword evidence="5" id="KW-1185">Reference proteome</keyword>
<dbReference type="SUPFAM" id="SSF51004">
    <property type="entry name" value="C-terminal (heme d1) domain of cytochrome cd1-nitrite reductase"/>
    <property type="match status" value="1"/>
</dbReference>
<dbReference type="RefSeq" id="WP_119629401.1">
    <property type="nucleotide sequence ID" value="NZ_AP017928.1"/>
</dbReference>
<reference evidence="4 5" key="1">
    <citation type="submission" date="2016-12" db="EMBL/GenBank/DDBJ databases">
        <title>Genome sequencing of Methylocaldum marinum.</title>
        <authorList>
            <person name="Takeuchi M."/>
            <person name="Kamagata Y."/>
            <person name="Hiraoka S."/>
            <person name="Oshima K."/>
            <person name="Hattori M."/>
            <person name="Iwasaki W."/>
        </authorList>
    </citation>
    <scope>NUCLEOTIDE SEQUENCE [LARGE SCALE GENOMIC DNA]</scope>
    <source>
        <strain evidence="4 5">S8</strain>
    </source>
</reference>
<dbReference type="Gene3D" id="2.130.10.10">
    <property type="entry name" value="YVTN repeat-like/Quinoprotein amine dehydrogenase"/>
    <property type="match status" value="3"/>
</dbReference>
<feature type="region of interest" description="Disordered" evidence="2">
    <location>
        <begin position="235"/>
        <end position="255"/>
    </location>
</feature>
<name>A0A250KQP5_9GAMM</name>
<dbReference type="EMBL" id="AP017928">
    <property type="protein sequence ID" value="BBA33874.1"/>
    <property type="molecule type" value="Genomic_DNA"/>
</dbReference>
<evidence type="ECO:0000313" key="5">
    <source>
        <dbReference type="Proteomes" id="UP000266313"/>
    </source>
</evidence>
<dbReference type="AlphaFoldDB" id="A0A250KQP5"/>
<evidence type="ECO:0000256" key="3">
    <source>
        <dbReference type="SAM" id="SignalP"/>
    </source>
</evidence>
<evidence type="ECO:0000256" key="2">
    <source>
        <dbReference type="SAM" id="MobiDB-lite"/>
    </source>
</evidence>
<evidence type="ECO:0000313" key="4">
    <source>
        <dbReference type="EMBL" id="BBA33874.1"/>
    </source>
</evidence>
<dbReference type="Gene3D" id="3.40.720.10">
    <property type="entry name" value="Alkaline Phosphatase, subunit A"/>
    <property type="match status" value="2"/>
</dbReference>
<proteinExistence type="predicted"/>
<dbReference type="PANTHER" id="PTHR47197:SF3">
    <property type="entry name" value="DIHYDRO-HEME D1 DEHYDROGENASE"/>
    <property type="match status" value="1"/>
</dbReference>
<dbReference type="KEGG" id="mmai:sS8_1920"/>
<dbReference type="InterPro" id="IPR017850">
    <property type="entry name" value="Alkaline_phosphatase_core_sf"/>
</dbReference>
<feature type="signal peptide" evidence="3">
    <location>
        <begin position="1"/>
        <end position="27"/>
    </location>
</feature>
<gene>
    <name evidence="4" type="ORF">sS8_1920</name>
</gene>
<dbReference type="Proteomes" id="UP000266313">
    <property type="component" value="Chromosome"/>
</dbReference>
<dbReference type="InterPro" id="IPR007312">
    <property type="entry name" value="Phosphoesterase"/>
</dbReference>
<dbReference type="InterPro" id="IPR011048">
    <property type="entry name" value="Haem_d1_sf"/>
</dbReference>
<dbReference type="PANTHER" id="PTHR47197">
    <property type="entry name" value="PROTEIN NIRF"/>
    <property type="match status" value="1"/>
</dbReference>
<dbReference type="Pfam" id="PF04185">
    <property type="entry name" value="Phosphoesterase"/>
    <property type="match status" value="1"/>
</dbReference>
<dbReference type="SUPFAM" id="SSF53649">
    <property type="entry name" value="Alkaline phosphatase-like"/>
    <property type="match status" value="1"/>
</dbReference>
<organism evidence="4 5">
    <name type="scientific">Methylocaldum marinum</name>
    <dbReference type="NCBI Taxonomy" id="1432792"/>
    <lineage>
        <taxon>Bacteria</taxon>
        <taxon>Pseudomonadati</taxon>
        <taxon>Pseudomonadota</taxon>
        <taxon>Gammaproteobacteria</taxon>
        <taxon>Methylococcales</taxon>
        <taxon>Methylococcaceae</taxon>
        <taxon>Methylocaldum</taxon>
    </lineage>
</organism>
<evidence type="ECO:0008006" key="6">
    <source>
        <dbReference type="Google" id="ProtNLM"/>
    </source>
</evidence>
<dbReference type="GO" id="GO:0016788">
    <property type="term" value="F:hydrolase activity, acting on ester bonds"/>
    <property type="evidence" value="ECO:0007669"/>
    <property type="project" value="InterPro"/>
</dbReference>
<dbReference type="InterPro" id="IPR015943">
    <property type="entry name" value="WD40/YVTN_repeat-like_dom_sf"/>
</dbReference>
<protein>
    <recommendedName>
        <fullName evidence="6">40-residue YVTN family beta-propeller repeat protein</fullName>
    </recommendedName>
</protein>
<dbReference type="InterPro" id="IPR051200">
    <property type="entry name" value="Host-pathogen_enzymatic-act"/>
</dbReference>
<dbReference type="OrthoDB" id="145213at2"/>
<evidence type="ECO:0000256" key="1">
    <source>
        <dbReference type="ARBA" id="ARBA00022801"/>
    </source>
</evidence>
<keyword evidence="1" id="KW-0378">Hydrolase</keyword>
<keyword evidence="3" id="KW-0732">Signal</keyword>
<sequence>MSFPWHTKTAAILSIELILLLGTPAHARTGSHEAGPPTRMGTVLSEGEFLPTGKRVTPDAAPHALFQPLNPGLPSRPEFLADHAVDTAVSPDGKTLLILTSGYNRNNGPTGSRVAEESREYVFVFDITGPAPVQKQAVQVPNTFNGLAWNPKGHEFYVSGGVDDTVHVFTSNAGQWSEASEIALGHSNQGAGLNIRPMAAGLAVNARGDRLLVANYENDSVSLIDLNTRSKIGELDLRPGRTDPSQTGTPGGTYPLAVSFKGDDKAYVSSQRDRELVVLNLDGDAIGIRTRIKTRGQPNKMTPSRAWDRLYVASDNSDTVLVVDTGEDRIVEEILTTAPEQVFPRANKFKGANPNNVALSPDERSLFVTNGGTNSVAVIQLGGRREHSLDKKRGGDAGYRKSRLIGLIPTGWYPNAVSVSPDGSRLYVVNGKSIAGPNPQACRNTLSTASGSLSACNAANQYVWQSEKAGFLTLPVPDGKDLARLTWQVAYNNDFPTVRDHARWKDTMAFLRSRIKHVIYVVKENRTYDQIHGDLEKGDGDPGLAILSPYSPNHNRLARQFVTLDNFYDSGETSGVGWNWTTAARTTDFTEKTQPPNYAGRGLSYDWEGANRNFPVSFTPEEREASGFTDPDMLAGSADVAAPDSRDGEAGTGYLWDAALRAGLTIRNYGFYVSNLPGAPVVDKPFEQGVKQAVALKQALKPHTDEYFRGYDQNNSDFYLFREWEREFDQYAEKGRLPNLSLVRLPHDHFGNFGSARFGVNTVPAQMADNDYAVGRLVEKVANSRFKNDTLVFIIEDDAQNGGDHVDAHRSIAYVVGPYVKQGALVSTRYTTVSMIRTIEEVLGLPPLGINDGLTAPMADIFDKKQKSWNYQAVVPDILYTTELELPPRDTAPVASAPACPGMPRADAAYWNAAMSRQDFSVEDKLDVDAFNRALWKGLKGENVPYPEERHGRDLRKGREALLKIHAARTETLCARKSVAAAD</sequence>
<feature type="region of interest" description="Disordered" evidence="2">
    <location>
        <begin position="622"/>
        <end position="647"/>
    </location>
</feature>